<dbReference type="STRING" id="101127.A0A1X2G3U5"/>
<evidence type="ECO:0000256" key="8">
    <source>
        <dbReference type="ARBA" id="ARBA00031934"/>
    </source>
</evidence>
<dbReference type="SUPFAM" id="SSF53474">
    <property type="entry name" value="alpha/beta-Hydrolases"/>
    <property type="match status" value="1"/>
</dbReference>
<evidence type="ECO:0000256" key="7">
    <source>
        <dbReference type="ARBA" id="ARBA00023180"/>
    </source>
</evidence>
<name>A0A1X2G3U5_9FUNG</name>
<dbReference type="InterPro" id="IPR002472">
    <property type="entry name" value="Palm_thioest"/>
</dbReference>
<dbReference type="Proteomes" id="UP000242146">
    <property type="component" value="Unassembled WGS sequence"/>
</dbReference>
<evidence type="ECO:0000256" key="4">
    <source>
        <dbReference type="ARBA" id="ARBA00022729"/>
    </source>
</evidence>
<dbReference type="EC" id="3.1.2.22" evidence="2"/>
<proteinExistence type="inferred from homology"/>
<reference evidence="10 11" key="1">
    <citation type="submission" date="2016-07" db="EMBL/GenBank/DDBJ databases">
        <title>Pervasive Adenine N6-methylation of Active Genes in Fungi.</title>
        <authorList>
            <consortium name="DOE Joint Genome Institute"/>
            <person name="Mondo S.J."/>
            <person name="Dannebaum R.O."/>
            <person name="Kuo R.C."/>
            <person name="Labutti K."/>
            <person name="Haridas S."/>
            <person name="Kuo A."/>
            <person name="Salamov A."/>
            <person name="Ahrendt S.R."/>
            <person name="Lipzen A."/>
            <person name="Sullivan W."/>
            <person name="Andreopoulos W.B."/>
            <person name="Clum A."/>
            <person name="Lindquist E."/>
            <person name="Daum C."/>
            <person name="Ramamoorthy G.K."/>
            <person name="Gryganskyi A."/>
            <person name="Culley D."/>
            <person name="Magnuson J.K."/>
            <person name="James T.Y."/>
            <person name="O'Malley M.A."/>
            <person name="Stajich J.E."/>
            <person name="Spatafora J.W."/>
            <person name="Visel A."/>
            <person name="Grigoriev I.V."/>
        </authorList>
    </citation>
    <scope>NUCLEOTIDE SEQUENCE [LARGE SCALE GENOMIC DNA]</scope>
    <source>
        <strain evidence="10 11">NRRL 3301</strain>
    </source>
</reference>
<dbReference type="PRINTS" id="PR00414">
    <property type="entry name" value="PPTHIESTRASE"/>
</dbReference>
<evidence type="ECO:0000313" key="11">
    <source>
        <dbReference type="Proteomes" id="UP000242146"/>
    </source>
</evidence>
<gene>
    <name evidence="10" type="ORF">DM01DRAFT_1411397</name>
</gene>
<feature type="signal peptide" evidence="9">
    <location>
        <begin position="1"/>
        <end position="18"/>
    </location>
</feature>
<keyword evidence="7" id="KW-0325">Glycoprotein</keyword>
<keyword evidence="11" id="KW-1185">Reference proteome</keyword>
<evidence type="ECO:0000256" key="9">
    <source>
        <dbReference type="SAM" id="SignalP"/>
    </source>
</evidence>
<evidence type="ECO:0000256" key="3">
    <source>
        <dbReference type="ARBA" id="ARBA00014212"/>
    </source>
</evidence>
<dbReference type="InterPro" id="IPR029058">
    <property type="entry name" value="AB_hydrolase_fold"/>
</dbReference>
<evidence type="ECO:0000256" key="5">
    <source>
        <dbReference type="ARBA" id="ARBA00022801"/>
    </source>
</evidence>
<sequence length="308" mass="34961">MILWISIVVACLLKEAIGQTPIVLWHGMGDDCCNPKSMGAITEIIHSHIPDAFVHSIRIGESESDDRNAGFFGVLNDQLEDVCEQLASIPELANGFHALGFSQGGLFLRAYIQRCNRPNVRNLITFGSPHGGVSDIPNCSAGDFKCALMRSMVRRGVYTSYVQHRVIQAQYFKDPNNFKGYLEQNIFLPDINNQGESQNATYRSNLQSLGQFVMIRFDQDTMIVPREAAWFWTLTDDEQDPLRRLQEQALYKEDWLGLRQLDENGQLHFLTAPGKHMEIAQDFFVDEVLKPYLMDQAVTKPKLLHQPV</sequence>
<keyword evidence="4 9" id="KW-0732">Signal</keyword>
<dbReference type="Gene3D" id="3.40.50.1820">
    <property type="entry name" value="alpha/beta hydrolase"/>
    <property type="match status" value="1"/>
</dbReference>
<dbReference type="FunFam" id="3.40.50.1820:FF:000107">
    <property type="entry name" value="Palmitoyl-protein thioesterase 1"/>
    <property type="match status" value="1"/>
</dbReference>
<evidence type="ECO:0000256" key="6">
    <source>
        <dbReference type="ARBA" id="ARBA00023157"/>
    </source>
</evidence>
<accession>A0A1X2G3U5</accession>
<dbReference type="GO" id="GO:0008474">
    <property type="term" value="F:palmitoyl-(protein) hydrolase activity"/>
    <property type="evidence" value="ECO:0007669"/>
    <property type="project" value="UniProtKB-EC"/>
</dbReference>
<organism evidence="10 11">
    <name type="scientific">Hesseltinella vesiculosa</name>
    <dbReference type="NCBI Taxonomy" id="101127"/>
    <lineage>
        <taxon>Eukaryota</taxon>
        <taxon>Fungi</taxon>
        <taxon>Fungi incertae sedis</taxon>
        <taxon>Mucoromycota</taxon>
        <taxon>Mucoromycotina</taxon>
        <taxon>Mucoromycetes</taxon>
        <taxon>Mucorales</taxon>
        <taxon>Cunninghamellaceae</taxon>
        <taxon>Hesseltinella</taxon>
    </lineage>
</organism>
<feature type="chain" id="PRO_5012823725" description="Palmitoyl-protein thioesterase 1" evidence="9">
    <location>
        <begin position="19"/>
        <end position="308"/>
    </location>
</feature>
<comment type="caution">
    <text evidence="10">The sequence shown here is derived from an EMBL/GenBank/DDBJ whole genome shotgun (WGS) entry which is preliminary data.</text>
</comment>
<dbReference type="EMBL" id="MCGT01000050">
    <property type="protein sequence ID" value="ORX44084.1"/>
    <property type="molecule type" value="Genomic_DNA"/>
</dbReference>
<evidence type="ECO:0000256" key="2">
    <source>
        <dbReference type="ARBA" id="ARBA00012423"/>
    </source>
</evidence>
<dbReference type="Pfam" id="PF02089">
    <property type="entry name" value="Palm_thioest"/>
    <property type="match status" value="1"/>
</dbReference>
<dbReference type="PANTHER" id="PTHR11247:SF8">
    <property type="entry name" value="PALMITOYL-PROTEIN THIOESTERASE 1"/>
    <property type="match status" value="1"/>
</dbReference>
<dbReference type="OrthoDB" id="10263094at2759"/>
<keyword evidence="5" id="KW-0378">Hydrolase</keyword>
<comment type="similarity">
    <text evidence="1">Belongs to the palmitoyl-protein thioesterase family.</text>
</comment>
<evidence type="ECO:0000313" key="10">
    <source>
        <dbReference type="EMBL" id="ORX44084.1"/>
    </source>
</evidence>
<dbReference type="AlphaFoldDB" id="A0A1X2G3U5"/>
<protein>
    <recommendedName>
        <fullName evidence="3">Palmitoyl-protein thioesterase 1</fullName>
        <ecNumber evidence="2">3.1.2.22</ecNumber>
    </recommendedName>
    <alternativeName>
        <fullName evidence="8">Palmitoyl-protein hydrolase 1</fullName>
    </alternativeName>
</protein>
<keyword evidence="6" id="KW-1015">Disulfide bond</keyword>
<dbReference type="PANTHER" id="PTHR11247">
    <property type="entry name" value="PALMITOYL-PROTEIN THIOESTERASE/DOLICHYLDIPHOSPHATASE 1"/>
    <property type="match status" value="1"/>
</dbReference>
<evidence type="ECO:0000256" key="1">
    <source>
        <dbReference type="ARBA" id="ARBA00010758"/>
    </source>
</evidence>